<dbReference type="PROSITE" id="PS00086">
    <property type="entry name" value="CYTOCHROME_P450"/>
    <property type="match status" value="1"/>
</dbReference>
<dbReference type="EMBL" id="NOXU01000029">
    <property type="protein sequence ID" value="OYQ34303.1"/>
    <property type="molecule type" value="Genomic_DNA"/>
</dbReference>
<sequence length="449" mass="49232">MFQERSGATGQLPGNPGAASACDPGQVLGLNEPWRGALPLAPSTPLSEPPMQGNARPTHDWSLAADPEAAICPFRAAAKLHEGPDIFFVPGEAHVRAAGLGGNWVVTRHALQEEILLDPVRFSSHLSIGFSRLVGDNWPLVPLELDPPEHALYRKVLLPWFSPGKAREMAGDIRRLAVTLIEGFRESGGVDFITGFAQPFPVTVFLLMMGLPADRMATFIAWEDDLLRGADMQVRAAAAAQIKTFLLDLIEQRRRSPGDDIVSYLIAYDLDGAPIPDDRLLGLCFMLFAGGLDTVTSVLGFVFRELAMRPILQASLRAHPDNANKAADEFIRAFGVVNTFRYATCDMHFHGVAIARGDLIQLPLGLASRDARMHADPHRIDFGRTTKRSLSFSTGPHTCAGMHLARTEIRIALEEWIARVPEWRISDAERITTATESVWALHHLPLAWG</sequence>
<keyword evidence="2" id="KW-0560">Oxidoreductase</keyword>
<evidence type="ECO:0000256" key="3">
    <source>
        <dbReference type="SAM" id="MobiDB-lite"/>
    </source>
</evidence>
<comment type="similarity">
    <text evidence="1 2">Belongs to the cytochrome P450 family.</text>
</comment>
<dbReference type="InterPro" id="IPR017972">
    <property type="entry name" value="Cyt_P450_CS"/>
</dbReference>
<dbReference type="PANTHER" id="PTHR46696:SF6">
    <property type="entry name" value="P450, PUTATIVE (EUROFUNG)-RELATED"/>
    <property type="match status" value="1"/>
</dbReference>
<reference evidence="4 5" key="1">
    <citation type="submission" date="2017-07" db="EMBL/GenBank/DDBJ databases">
        <title>Niveispirillum cyanobacteriorum sp. nov., isolated from cyanobacterial aggregates in a eutrophic lake.</title>
        <authorList>
            <person name="Cai H."/>
        </authorList>
    </citation>
    <scope>NUCLEOTIDE SEQUENCE [LARGE SCALE GENOMIC DNA]</scope>
    <source>
        <strain evidence="5">TH1-14</strain>
    </source>
</reference>
<dbReference type="PROSITE" id="PS51257">
    <property type="entry name" value="PROKAR_LIPOPROTEIN"/>
    <property type="match status" value="1"/>
</dbReference>
<dbReference type="PRINTS" id="PR00359">
    <property type="entry name" value="BP450"/>
</dbReference>
<proteinExistence type="inferred from homology"/>
<keyword evidence="2" id="KW-0479">Metal-binding</keyword>
<dbReference type="InterPro" id="IPR001128">
    <property type="entry name" value="Cyt_P450"/>
</dbReference>
<keyword evidence="2" id="KW-0349">Heme</keyword>
<dbReference type="Gene3D" id="1.10.630.10">
    <property type="entry name" value="Cytochrome P450"/>
    <property type="match status" value="1"/>
</dbReference>
<dbReference type="InterPro" id="IPR036396">
    <property type="entry name" value="Cyt_P450_sf"/>
</dbReference>
<evidence type="ECO:0008006" key="6">
    <source>
        <dbReference type="Google" id="ProtNLM"/>
    </source>
</evidence>
<keyword evidence="2" id="KW-0408">Iron</keyword>
<dbReference type="GO" id="GO:0005506">
    <property type="term" value="F:iron ion binding"/>
    <property type="evidence" value="ECO:0007669"/>
    <property type="project" value="InterPro"/>
</dbReference>
<dbReference type="Proteomes" id="UP000216998">
    <property type="component" value="Unassembled WGS sequence"/>
</dbReference>
<dbReference type="GO" id="GO:0004497">
    <property type="term" value="F:monooxygenase activity"/>
    <property type="evidence" value="ECO:0007669"/>
    <property type="project" value="UniProtKB-KW"/>
</dbReference>
<dbReference type="SUPFAM" id="SSF48264">
    <property type="entry name" value="Cytochrome P450"/>
    <property type="match status" value="1"/>
</dbReference>
<keyword evidence="5" id="KW-1185">Reference proteome</keyword>
<gene>
    <name evidence="4" type="ORF">CHU95_12785</name>
</gene>
<dbReference type="PANTHER" id="PTHR46696">
    <property type="entry name" value="P450, PUTATIVE (EUROFUNG)-RELATED"/>
    <property type="match status" value="1"/>
</dbReference>
<evidence type="ECO:0000313" key="4">
    <source>
        <dbReference type="EMBL" id="OYQ34303.1"/>
    </source>
</evidence>
<dbReference type="InterPro" id="IPR002397">
    <property type="entry name" value="Cyt_P450_B"/>
</dbReference>
<name>A0A255YYH9_9PROT</name>
<evidence type="ECO:0000256" key="2">
    <source>
        <dbReference type="RuleBase" id="RU000461"/>
    </source>
</evidence>
<dbReference type="OrthoDB" id="9801155at2"/>
<organism evidence="4 5">
    <name type="scientific">Niveispirillum lacus</name>
    <dbReference type="NCBI Taxonomy" id="1981099"/>
    <lineage>
        <taxon>Bacteria</taxon>
        <taxon>Pseudomonadati</taxon>
        <taxon>Pseudomonadota</taxon>
        <taxon>Alphaproteobacteria</taxon>
        <taxon>Rhodospirillales</taxon>
        <taxon>Azospirillaceae</taxon>
        <taxon>Niveispirillum</taxon>
    </lineage>
</organism>
<dbReference type="Pfam" id="PF00067">
    <property type="entry name" value="p450"/>
    <property type="match status" value="1"/>
</dbReference>
<comment type="caution">
    <text evidence="4">The sequence shown here is derived from an EMBL/GenBank/DDBJ whole genome shotgun (WGS) entry which is preliminary data.</text>
</comment>
<dbReference type="GO" id="GO:0020037">
    <property type="term" value="F:heme binding"/>
    <property type="evidence" value="ECO:0007669"/>
    <property type="project" value="InterPro"/>
</dbReference>
<feature type="region of interest" description="Disordered" evidence="3">
    <location>
        <begin position="1"/>
        <end position="26"/>
    </location>
</feature>
<evidence type="ECO:0000256" key="1">
    <source>
        <dbReference type="ARBA" id="ARBA00010617"/>
    </source>
</evidence>
<dbReference type="AlphaFoldDB" id="A0A255YYH9"/>
<keyword evidence="2" id="KW-0503">Monooxygenase</keyword>
<dbReference type="CDD" id="cd11035">
    <property type="entry name" value="P450cam-like"/>
    <property type="match status" value="1"/>
</dbReference>
<dbReference type="GO" id="GO:0016705">
    <property type="term" value="F:oxidoreductase activity, acting on paired donors, with incorporation or reduction of molecular oxygen"/>
    <property type="evidence" value="ECO:0007669"/>
    <property type="project" value="InterPro"/>
</dbReference>
<accession>A0A255YYH9</accession>
<evidence type="ECO:0000313" key="5">
    <source>
        <dbReference type="Proteomes" id="UP000216998"/>
    </source>
</evidence>
<protein>
    <recommendedName>
        <fullName evidence="6">Cytochrome</fullName>
    </recommendedName>
</protein>